<name>A0A1Z4GR44_9CYAN</name>
<dbReference type="InterPro" id="IPR007719">
    <property type="entry name" value="PCS_N"/>
</dbReference>
<sequence length="397" mass="45156">MITEGFYRRPLPPPSISFASPDGRQIFQEAIALGGMEGYFPLAEQFHTQSEPAFCGLGTLVMVLNALSIDPGRIWKGVWRWYGEEFLECCQPLSAVKNQGITFDEFVCLARCNGAKVQPYRYDQSSLQEFREAVKQATFLPQGLHLVVCYSRQVVGQTGDGHFSPVGGYHPERDLVLLLDVARFKYPPHWVPLTVLWEALQLADTATGKCRGYILISNKNISSQNFFHVGVNIHQWAMVAPYFKDIAPTLLAQEQPDSLFSLLDTILINLPPELTSVLCITGDNLSNEFFEIWCCLLAEIKSHPLWTVAQNVLLNRNFSETSVTGKWQLQEKNLAHLLTMFLLSCPEEIYQLLNERLRSQIYQLREVDRLPPLMRQEVVSLKEQMLALQNLFQILSD</sequence>
<protein>
    <recommendedName>
        <fullName evidence="1">glutathione gamma-glutamylcysteinyltransferase</fullName>
        <ecNumber evidence="1">2.3.2.15</ecNumber>
    </recommendedName>
</protein>
<dbReference type="GO" id="GO:0046938">
    <property type="term" value="P:phytochelatin biosynthetic process"/>
    <property type="evidence" value="ECO:0007669"/>
    <property type="project" value="InterPro"/>
</dbReference>
<evidence type="ECO:0000256" key="3">
    <source>
        <dbReference type="ARBA" id="ARBA00022679"/>
    </source>
</evidence>
<dbReference type="PANTHER" id="PTHR33447">
    <property type="entry name" value="GLUTATHIONE GAMMA-GLUTAMYLCYSTEINYLTRANSFERASE"/>
    <property type="match status" value="1"/>
</dbReference>
<accession>A0A1Z4GR44</accession>
<dbReference type="AlphaFoldDB" id="A0A1Z4GR44"/>
<evidence type="ECO:0000313" key="7">
    <source>
        <dbReference type="Proteomes" id="UP000218287"/>
    </source>
</evidence>
<geneLocation type="plasmid" evidence="7">
    <name>Plasmid1 dna</name>
</geneLocation>
<feature type="domain" description="Peptidase C83" evidence="5">
    <location>
        <begin position="1"/>
        <end position="221"/>
    </location>
</feature>
<dbReference type="InterPro" id="IPR040409">
    <property type="entry name" value="PCS-like"/>
</dbReference>
<evidence type="ECO:0000313" key="6">
    <source>
        <dbReference type="EMBL" id="BAY19816.1"/>
    </source>
</evidence>
<evidence type="ECO:0000256" key="4">
    <source>
        <dbReference type="ARBA" id="ARBA00022723"/>
    </source>
</evidence>
<dbReference type="InterPro" id="IPR038156">
    <property type="entry name" value="PCS_N_sf"/>
</dbReference>
<dbReference type="OrthoDB" id="8560621at2"/>
<organism evidence="6 7">
    <name type="scientific">Anabaenopsis circularis NIES-21</name>
    <dbReference type="NCBI Taxonomy" id="1085406"/>
    <lineage>
        <taxon>Bacteria</taxon>
        <taxon>Bacillati</taxon>
        <taxon>Cyanobacteriota</taxon>
        <taxon>Cyanophyceae</taxon>
        <taxon>Nostocales</taxon>
        <taxon>Nodulariaceae</taxon>
        <taxon>Anabaenopsis</taxon>
    </lineage>
</organism>
<evidence type="ECO:0000259" key="5">
    <source>
        <dbReference type="PROSITE" id="PS51443"/>
    </source>
</evidence>
<dbReference type="InterPro" id="IPR038765">
    <property type="entry name" value="Papain-like_cys_pep_sf"/>
</dbReference>
<keyword evidence="2" id="KW-0104">Cadmium</keyword>
<dbReference type="GO" id="GO:0046872">
    <property type="term" value="F:metal ion binding"/>
    <property type="evidence" value="ECO:0007669"/>
    <property type="project" value="UniProtKB-KW"/>
</dbReference>
<dbReference type="Pfam" id="PF05023">
    <property type="entry name" value="Phytochelatin"/>
    <property type="match status" value="1"/>
</dbReference>
<evidence type="ECO:0000256" key="2">
    <source>
        <dbReference type="ARBA" id="ARBA00022539"/>
    </source>
</evidence>
<keyword evidence="7" id="KW-1185">Reference proteome</keyword>
<dbReference type="EC" id="2.3.2.15" evidence="1"/>
<dbReference type="Proteomes" id="UP000218287">
    <property type="component" value="Plasmid Plasmid1 dna"/>
</dbReference>
<keyword evidence="6" id="KW-0614">Plasmid</keyword>
<dbReference type="PROSITE" id="PS51443">
    <property type="entry name" value="PCS"/>
    <property type="match status" value="1"/>
</dbReference>
<dbReference type="Gene3D" id="3.90.70.30">
    <property type="entry name" value="Phytochelatin synthase, N-terminal domain"/>
    <property type="match status" value="1"/>
</dbReference>
<dbReference type="SUPFAM" id="SSF54001">
    <property type="entry name" value="Cysteine proteinases"/>
    <property type="match status" value="1"/>
</dbReference>
<dbReference type="GO" id="GO:0010273">
    <property type="term" value="P:detoxification of copper ion"/>
    <property type="evidence" value="ECO:0007669"/>
    <property type="project" value="TreeGrafter"/>
</dbReference>
<gene>
    <name evidence="6" type="ORF">NIES21_56860</name>
</gene>
<dbReference type="PANTHER" id="PTHR33447:SF2">
    <property type="entry name" value="GLUTATHIONE GAMMA-GLUTAMYLCYSTEINYLTRANSFERASE"/>
    <property type="match status" value="1"/>
</dbReference>
<dbReference type="GO" id="GO:0016756">
    <property type="term" value="F:glutathione gamma-glutamylcysteinyltransferase activity"/>
    <property type="evidence" value="ECO:0007669"/>
    <property type="project" value="UniProtKB-EC"/>
</dbReference>
<proteinExistence type="predicted"/>
<evidence type="ECO:0000256" key="1">
    <source>
        <dbReference type="ARBA" id="ARBA00012468"/>
    </source>
</evidence>
<dbReference type="GO" id="GO:0098849">
    <property type="term" value="P:cellular detoxification of cadmium ion"/>
    <property type="evidence" value="ECO:0007669"/>
    <property type="project" value="TreeGrafter"/>
</dbReference>
<keyword evidence="3" id="KW-0808">Transferase</keyword>
<keyword evidence="4" id="KW-0479">Metal-binding</keyword>
<reference evidence="6 7" key="1">
    <citation type="submission" date="2017-06" db="EMBL/GenBank/DDBJ databases">
        <title>Genome sequencing of cyanobaciteial culture collection at National Institute for Environmental Studies (NIES).</title>
        <authorList>
            <person name="Hirose Y."/>
            <person name="Shimura Y."/>
            <person name="Fujisawa T."/>
            <person name="Nakamura Y."/>
            <person name="Kawachi M."/>
        </authorList>
    </citation>
    <scope>NUCLEOTIDE SEQUENCE [LARGE SCALE GENOMIC DNA]</scope>
    <source>
        <strain evidence="6 7">NIES-21</strain>
        <plasmid evidence="7">Plasmid1 dna</plasmid>
    </source>
</reference>
<dbReference type="EMBL" id="AP018175">
    <property type="protein sequence ID" value="BAY19816.1"/>
    <property type="molecule type" value="Genomic_DNA"/>
</dbReference>
<dbReference type="FunFam" id="3.90.70.30:FF:000001">
    <property type="entry name" value="Glutathione gamma-glutamylcysteinyltransferase 1"/>
    <property type="match status" value="1"/>
</dbReference>